<gene>
    <name evidence="9" type="ORF">PSANT_00232</name>
</gene>
<dbReference type="Gene3D" id="2.20.25.530">
    <property type="match status" value="1"/>
</dbReference>
<dbReference type="GO" id="GO:0006401">
    <property type="term" value="P:RNA catabolic process"/>
    <property type="evidence" value="ECO:0007669"/>
    <property type="project" value="TreeGrafter"/>
</dbReference>
<dbReference type="Gene3D" id="1.10.20.120">
    <property type="match status" value="1"/>
</dbReference>
<dbReference type="OrthoDB" id="29098at2759"/>
<dbReference type="Pfam" id="PF17745">
    <property type="entry name" value="Ydr279_N"/>
    <property type="match status" value="1"/>
</dbReference>
<comment type="function">
    <text evidence="4">Non catalytic subunit of RNase H2, an endonuclease that specifically degrades the RNA of RNA:DNA hybrids. Participates in DNA replication, possibly by mediating the removal of lagging-strand Okazaki fragment RNA primers during DNA replication. Mediates the excision of single ribonucleotides from DNA:RNA duplexes.</text>
</comment>
<proteinExistence type="predicted"/>
<evidence type="ECO:0000256" key="2">
    <source>
        <dbReference type="ARBA" id="ARBA00019062"/>
    </source>
</evidence>
<dbReference type="PANTHER" id="PTHR13383">
    <property type="entry name" value="RIBONUCLEASE H2 SUBUNIT B"/>
    <property type="match status" value="1"/>
</dbReference>
<evidence type="ECO:0000256" key="4">
    <source>
        <dbReference type="ARBA" id="ARBA00024778"/>
    </source>
</evidence>
<sequence length="299" mass="32116">MTANGTDSTGSQGGLRSRTSVLIHPNLAQGGRFLVLPHPRTGIPTYYLHSSHANASASTAGTDATSADGELFELSTIKDTRYDRSWMVSGVNTVVSAGQLEVLSRVDVRFLVISLLYSALGDRKFRSLEDTFEQISLGLFAKRSDEAVEAVAALKAASTEAKDADASREWSDILTFGSLPLVYTALTQVADVQDLPGGEKAFRLSLSKMYAILDAKHARLSMRSTFAAAPNTLGRSFERRWPLDSDPSAYLTDTPGTDSDEPKEATQLRRTLAAEIIATNLPPALAAEYCTHLGIASAT</sequence>
<feature type="domain" description="Ribonuclease H2 subunit B wHTH" evidence="7">
    <location>
        <begin position="110"/>
        <end position="224"/>
    </location>
</feature>
<comment type="caution">
    <text evidence="9">The sequence shown here is derived from an EMBL/GenBank/DDBJ whole genome shotgun (WGS) entry which is preliminary data.</text>
</comment>
<dbReference type="PANTHER" id="PTHR13383:SF11">
    <property type="entry name" value="RIBONUCLEASE H2 SUBUNIT B"/>
    <property type="match status" value="1"/>
</dbReference>
<name>A0A5C3FGS7_PSEA2</name>
<feature type="region of interest" description="Disordered" evidence="6">
    <location>
        <begin position="244"/>
        <end position="265"/>
    </location>
</feature>
<evidence type="ECO:0000256" key="3">
    <source>
        <dbReference type="ARBA" id="ARBA00023242"/>
    </source>
</evidence>
<dbReference type="InterPro" id="IPR041195">
    <property type="entry name" value="Rnh202_N"/>
</dbReference>
<reference evidence="9" key="1">
    <citation type="submission" date="2018-03" db="EMBL/GenBank/DDBJ databases">
        <authorList>
            <person name="Guldener U."/>
        </authorList>
    </citation>
    <scope>NUCLEOTIDE SEQUENCE [LARGE SCALE GENOMIC DNA]</scope>
    <source>
        <strain evidence="9">ATCC34888</strain>
    </source>
</reference>
<dbReference type="RefSeq" id="XP_014659323.1">
    <property type="nucleotide sequence ID" value="XM_014803837.1"/>
</dbReference>
<evidence type="ECO:0000259" key="8">
    <source>
        <dbReference type="Pfam" id="PF17745"/>
    </source>
</evidence>
<evidence type="ECO:0000313" key="9">
    <source>
        <dbReference type="EMBL" id="SPO42549.1"/>
    </source>
</evidence>
<dbReference type="AlphaFoldDB" id="A0A5C3FGS7"/>
<keyword evidence="10" id="KW-1185">Reference proteome</keyword>
<dbReference type="Pfam" id="PF09468">
    <property type="entry name" value="RNase_H2-Ydr279"/>
    <property type="match status" value="1"/>
</dbReference>
<evidence type="ECO:0000313" key="10">
    <source>
        <dbReference type="Proteomes" id="UP000325008"/>
    </source>
</evidence>
<protein>
    <recommendedName>
        <fullName evidence="2">Ribonuclease H2 subunit B</fullName>
    </recommendedName>
    <alternativeName>
        <fullName evidence="5">Ribonuclease HI subunit B</fullName>
    </alternativeName>
</protein>
<comment type="subcellular location">
    <subcellularLocation>
        <location evidence="1">Nucleus</location>
    </subcellularLocation>
</comment>
<keyword evidence="3" id="KW-0539">Nucleus</keyword>
<feature type="domain" description="Rnh202 triple barrel" evidence="8">
    <location>
        <begin position="32"/>
        <end position="107"/>
    </location>
</feature>
<dbReference type="InterPro" id="IPR019024">
    <property type="entry name" value="RNase_H2_suB_wHTH"/>
</dbReference>
<dbReference type="InterPro" id="IPR040456">
    <property type="entry name" value="RNase_H2_suB"/>
</dbReference>
<dbReference type="GO" id="GO:0032299">
    <property type="term" value="C:ribonuclease H2 complex"/>
    <property type="evidence" value="ECO:0007669"/>
    <property type="project" value="InterPro"/>
</dbReference>
<organism evidence="9 10">
    <name type="scientific">Pseudozyma antarctica</name>
    <name type="common">Yeast</name>
    <name type="synonym">Candida antarctica</name>
    <dbReference type="NCBI Taxonomy" id="84753"/>
    <lineage>
        <taxon>Eukaryota</taxon>
        <taxon>Fungi</taxon>
        <taxon>Dikarya</taxon>
        <taxon>Basidiomycota</taxon>
        <taxon>Ustilaginomycotina</taxon>
        <taxon>Ustilaginomycetes</taxon>
        <taxon>Ustilaginales</taxon>
        <taxon>Ustilaginaceae</taxon>
        <taxon>Moesziomyces</taxon>
    </lineage>
</organism>
<evidence type="ECO:0000256" key="5">
    <source>
        <dbReference type="ARBA" id="ARBA00033464"/>
    </source>
</evidence>
<dbReference type="GO" id="GO:0005654">
    <property type="term" value="C:nucleoplasm"/>
    <property type="evidence" value="ECO:0007669"/>
    <property type="project" value="TreeGrafter"/>
</dbReference>
<dbReference type="EMBL" id="OOIQ01000001">
    <property type="protein sequence ID" value="SPO42549.1"/>
    <property type="molecule type" value="Genomic_DNA"/>
</dbReference>
<accession>A0A5C3FGS7</accession>
<evidence type="ECO:0000256" key="1">
    <source>
        <dbReference type="ARBA" id="ARBA00004123"/>
    </source>
</evidence>
<dbReference type="Proteomes" id="UP000325008">
    <property type="component" value="Unassembled WGS sequence"/>
</dbReference>
<evidence type="ECO:0000256" key="6">
    <source>
        <dbReference type="SAM" id="MobiDB-lite"/>
    </source>
</evidence>
<evidence type="ECO:0000259" key="7">
    <source>
        <dbReference type="Pfam" id="PF09468"/>
    </source>
</evidence>